<feature type="transmembrane region" description="Helical" evidence="2">
    <location>
        <begin position="167"/>
        <end position="191"/>
    </location>
</feature>
<dbReference type="KEGG" id="aaxa:NCTC10138_01004"/>
<dbReference type="AlphaFoldDB" id="A0A449BDV5"/>
<keyword evidence="2" id="KW-0472">Membrane</keyword>
<feature type="transmembrane region" description="Helical" evidence="2">
    <location>
        <begin position="12"/>
        <end position="34"/>
    </location>
</feature>
<protein>
    <submittedName>
        <fullName evidence="3">Signal peptidase I W</fullName>
        <ecNumber evidence="3">3.4.21.89</ecNumber>
    </submittedName>
</protein>
<organism evidence="3 4">
    <name type="scientific">Haploplasma axanthum</name>
    <name type="common">Acholeplasma axanthum</name>
    <dbReference type="NCBI Taxonomy" id="29552"/>
    <lineage>
        <taxon>Bacteria</taxon>
        <taxon>Bacillati</taxon>
        <taxon>Mycoplasmatota</taxon>
        <taxon>Mollicutes</taxon>
        <taxon>Acholeplasmatales</taxon>
        <taxon>Acholeplasmataceae</taxon>
        <taxon>Haploplasma</taxon>
    </lineage>
</organism>
<keyword evidence="1" id="KW-0175">Coiled coil</keyword>
<dbReference type="RefSeq" id="WP_026390079.1">
    <property type="nucleotide sequence ID" value="NZ_LR215048.1"/>
</dbReference>
<dbReference type="GO" id="GO:0009003">
    <property type="term" value="F:signal peptidase activity"/>
    <property type="evidence" value="ECO:0007669"/>
    <property type="project" value="UniProtKB-EC"/>
</dbReference>
<gene>
    <name evidence="3" type="primary">sipW_1</name>
    <name evidence="3" type="ORF">NCTC10138_01004</name>
</gene>
<sequence length="221" mass="24812">MKENKKSNGSKIISVIGNVIFYTFILVLLLFSIVNLSAKKEDDVPTLFGRGFVTVLSDSMNGDKKDSFKEGALVFVKDLNDDDKKNLKVGDVVVFWGQLSIDDPKLQAHIIHRIIKIEGNNITTQGDSLRNANTTETNDISRIKALATGHVEGLGKPINYLRTSTGFALFILLPLFILLIVQITILVVNVVNRNKERLRIDHEAEKARLKEEILKELKEKQ</sequence>
<feature type="coiled-coil region" evidence="1">
    <location>
        <begin position="192"/>
        <end position="220"/>
    </location>
</feature>
<dbReference type="CDD" id="cd06530">
    <property type="entry name" value="S26_SPase_I"/>
    <property type="match status" value="1"/>
</dbReference>
<dbReference type="EC" id="3.4.21.89" evidence="3"/>
<dbReference type="Proteomes" id="UP000289841">
    <property type="component" value="Chromosome"/>
</dbReference>
<keyword evidence="4" id="KW-1185">Reference proteome</keyword>
<evidence type="ECO:0000313" key="3">
    <source>
        <dbReference type="EMBL" id="VEU80626.1"/>
    </source>
</evidence>
<name>A0A449BDV5_HAPAX</name>
<reference evidence="3 4" key="1">
    <citation type="submission" date="2019-01" db="EMBL/GenBank/DDBJ databases">
        <authorList>
            <consortium name="Pathogen Informatics"/>
        </authorList>
    </citation>
    <scope>NUCLEOTIDE SEQUENCE [LARGE SCALE GENOMIC DNA]</scope>
    <source>
        <strain evidence="3 4">NCTC10138</strain>
    </source>
</reference>
<keyword evidence="3" id="KW-0378">Hydrolase</keyword>
<dbReference type="OrthoDB" id="384846at2"/>
<proteinExistence type="predicted"/>
<dbReference type="GO" id="GO:0004252">
    <property type="term" value="F:serine-type endopeptidase activity"/>
    <property type="evidence" value="ECO:0007669"/>
    <property type="project" value="InterPro"/>
</dbReference>
<evidence type="ECO:0000313" key="4">
    <source>
        <dbReference type="Proteomes" id="UP000289841"/>
    </source>
</evidence>
<evidence type="ECO:0000256" key="2">
    <source>
        <dbReference type="SAM" id="Phobius"/>
    </source>
</evidence>
<dbReference type="InterPro" id="IPR019533">
    <property type="entry name" value="Peptidase_S26"/>
</dbReference>
<accession>A0A449BDV5</accession>
<dbReference type="EMBL" id="LR215048">
    <property type="protein sequence ID" value="VEU80626.1"/>
    <property type="molecule type" value="Genomic_DNA"/>
</dbReference>
<dbReference type="STRING" id="1278311.GCA_000428705_00386"/>
<evidence type="ECO:0000256" key="1">
    <source>
        <dbReference type="SAM" id="Coils"/>
    </source>
</evidence>
<keyword evidence="2" id="KW-0812">Transmembrane</keyword>
<keyword evidence="2" id="KW-1133">Transmembrane helix</keyword>
<dbReference type="GO" id="GO:0006465">
    <property type="term" value="P:signal peptide processing"/>
    <property type="evidence" value="ECO:0007669"/>
    <property type="project" value="InterPro"/>
</dbReference>